<dbReference type="Proteomes" id="UP000183209">
    <property type="component" value="Unassembled WGS sequence"/>
</dbReference>
<protein>
    <submittedName>
        <fullName evidence="2">ABC-2 type transport system permease protein</fullName>
    </submittedName>
</protein>
<dbReference type="OrthoDB" id="1448297at2"/>
<feature type="transmembrane region" description="Helical" evidence="1">
    <location>
        <begin position="90"/>
        <end position="106"/>
    </location>
</feature>
<gene>
    <name evidence="2" type="ORF">SAMN04487906_2370</name>
</gene>
<feature type="transmembrane region" description="Helical" evidence="1">
    <location>
        <begin position="6"/>
        <end position="23"/>
    </location>
</feature>
<organism evidence="2 3">
    <name type="scientific">Zhouia amylolytica</name>
    <dbReference type="NCBI Taxonomy" id="376730"/>
    <lineage>
        <taxon>Bacteria</taxon>
        <taxon>Pseudomonadati</taxon>
        <taxon>Bacteroidota</taxon>
        <taxon>Flavobacteriia</taxon>
        <taxon>Flavobacteriales</taxon>
        <taxon>Flavobacteriaceae</taxon>
        <taxon>Zhouia</taxon>
    </lineage>
</organism>
<feature type="transmembrane region" description="Helical" evidence="1">
    <location>
        <begin position="35"/>
        <end position="54"/>
    </location>
</feature>
<keyword evidence="1" id="KW-0472">Membrane</keyword>
<keyword evidence="1" id="KW-1133">Transmembrane helix</keyword>
<feature type="transmembrane region" description="Helical" evidence="1">
    <location>
        <begin position="60"/>
        <end position="78"/>
    </location>
</feature>
<reference evidence="2 3" key="1">
    <citation type="submission" date="2016-10" db="EMBL/GenBank/DDBJ databases">
        <authorList>
            <person name="de Groot N.N."/>
        </authorList>
    </citation>
    <scope>NUCLEOTIDE SEQUENCE [LARGE SCALE GENOMIC DNA]</scope>
    <source>
        <strain evidence="2 3">CGMCC 1.6114</strain>
    </source>
</reference>
<proteinExistence type="predicted"/>
<accession>A0A1I6U4K7</accession>
<dbReference type="RefSeq" id="WP_074978997.1">
    <property type="nucleotide sequence ID" value="NZ_FPAG01000006.1"/>
</dbReference>
<evidence type="ECO:0000313" key="3">
    <source>
        <dbReference type="Proteomes" id="UP000183209"/>
    </source>
</evidence>
<evidence type="ECO:0000313" key="2">
    <source>
        <dbReference type="EMBL" id="SFS96383.1"/>
    </source>
</evidence>
<dbReference type="EMBL" id="FPAG01000006">
    <property type="protein sequence ID" value="SFS96383.1"/>
    <property type="molecule type" value="Genomic_DNA"/>
</dbReference>
<name>A0A1I6U4K7_9FLAO</name>
<keyword evidence="1" id="KW-0812">Transmembrane</keyword>
<sequence>MTFVLIFFGILIGLNLIPGLIKKEYPKTEKIITRIVFYATIIFLILILLSFFGIRFKGLYTNTIIGLTFLISSLFYFATKKNTRNKIKSIVILFPLILAGLYLQFFNQNLGTYKVNDELNINISQEGFLACGEIIRLTKSRLLIFEKELIYDSNQCLRGIDRIEMIEFNDKRAEFLIYHNREMDSENPYPYEIENKNVW</sequence>
<dbReference type="AlphaFoldDB" id="A0A1I6U4K7"/>
<evidence type="ECO:0000256" key="1">
    <source>
        <dbReference type="SAM" id="Phobius"/>
    </source>
</evidence>